<dbReference type="EMBL" id="JBBNAG010000002">
    <property type="protein sequence ID" value="KAK9157936.1"/>
    <property type="molecule type" value="Genomic_DNA"/>
</dbReference>
<dbReference type="Proteomes" id="UP001419268">
    <property type="component" value="Unassembled WGS sequence"/>
</dbReference>
<reference evidence="1 2" key="1">
    <citation type="submission" date="2024-01" db="EMBL/GenBank/DDBJ databases">
        <title>Genome assemblies of Stephania.</title>
        <authorList>
            <person name="Yang L."/>
        </authorList>
    </citation>
    <scope>NUCLEOTIDE SEQUENCE [LARGE SCALE GENOMIC DNA]</scope>
    <source>
        <strain evidence="1">JXDWG</strain>
        <tissue evidence="1">Leaf</tissue>
    </source>
</reference>
<sequence length="135" mass="15334">MSLFSQKVFGFGVEICRIRRHNQIRHEVWEDENEDNVAAHYDRIHDPFVGEDSYGENLSPCQAHQHGFGREHQLWEGQQGVGHGLSMGIQCMNDIPHFLYEIVESLLQRSSNLKGLCSLVIANGMGSLTSTLCHR</sequence>
<protein>
    <submittedName>
        <fullName evidence="1">Uncharacterized protein</fullName>
    </submittedName>
</protein>
<proteinExistence type="predicted"/>
<evidence type="ECO:0000313" key="1">
    <source>
        <dbReference type="EMBL" id="KAK9157936.1"/>
    </source>
</evidence>
<organism evidence="1 2">
    <name type="scientific">Stephania cephalantha</name>
    <dbReference type="NCBI Taxonomy" id="152367"/>
    <lineage>
        <taxon>Eukaryota</taxon>
        <taxon>Viridiplantae</taxon>
        <taxon>Streptophyta</taxon>
        <taxon>Embryophyta</taxon>
        <taxon>Tracheophyta</taxon>
        <taxon>Spermatophyta</taxon>
        <taxon>Magnoliopsida</taxon>
        <taxon>Ranunculales</taxon>
        <taxon>Menispermaceae</taxon>
        <taxon>Menispermoideae</taxon>
        <taxon>Cissampelideae</taxon>
        <taxon>Stephania</taxon>
    </lineage>
</organism>
<dbReference type="AlphaFoldDB" id="A0AAP0KST8"/>
<comment type="caution">
    <text evidence="1">The sequence shown here is derived from an EMBL/GenBank/DDBJ whole genome shotgun (WGS) entry which is preliminary data.</text>
</comment>
<keyword evidence="2" id="KW-1185">Reference proteome</keyword>
<gene>
    <name evidence="1" type="ORF">Scep_004510</name>
</gene>
<accession>A0AAP0KST8</accession>
<evidence type="ECO:0000313" key="2">
    <source>
        <dbReference type="Proteomes" id="UP001419268"/>
    </source>
</evidence>
<name>A0AAP0KST8_9MAGN</name>